<reference evidence="2" key="1">
    <citation type="journal article" date="2019" name="Int. J. Syst. Evol. Microbiol.">
        <title>The Global Catalogue of Microorganisms (GCM) 10K type strain sequencing project: providing services to taxonomists for standard genome sequencing and annotation.</title>
        <authorList>
            <consortium name="The Broad Institute Genomics Platform"/>
            <consortium name="The Broad Institute Genome Sequencing Center for Infectious Disease"/>
            <person name="Wu L."/>
            <person name="Ma J."/>
        </authorList>
    </citation>
    <scope>NUCLEOTIDE SEQUENCE [LARGE SCALE GENOMIC DNA]</scope>
    <source>
        <strain evidence="2">KACC 12597</strain>
    </source>
</reference>
<gene>
    <name evidence="1" type="ORF">ACFSJC_00800</name>
</gene>
<dbReference type="Proteomes" id="UP001597337">
    <property type="component" value="Unassembled WGS sequence"/>
</dbReference>
<dbReference type="SUPFAM" id="SSF53254">
    <property type="entry name" value="Phosphoglycerate mutase-like"/>
    <property type="match status" value="1"/>
</dbReference>
<evidence type="ECO:0000313" key="2">
    <source>
        <dbReference type="Proteomes" id="UP001597337"/>
    </source>
</evidence>
<accession>A0ABW4Y2H2</accession>
<evidence type="ECO:0000313" key="1">
    <source>
        <dbReference type="EMBL" id="MFD2110376.1"/>
    </source>
</evidence>
<organism evidence="1 2">
    <name type="scientific">Thiorhodococcus fuscus</name>
    <dbReference type="NCBI Taxonomy" id="527200"/>
    <lineage>
        <taxon>Bacteria</taxon>
        <taxon>Pseudomonadati</taxon>
        <taxon>Pseudomonadota</taxon>
        <taxon>Gammaproteobacteria</taxon>
        <taxon>Chromatiales</taxon>
        <taxon>Chromatiaceae</taxon>
        <taxon>Thiorhodococcus</taxon>
    </lineage>
</organism>
<protein>
    <submittedName>
        <fullName evidence="1">Uncharacterized protein</fullName>
    </submittedName>
</protein>
<dbReference type="RefSeq" id="WP_386021808.1">
    <property type="nucleotide sequence ID" value="NZ_JBHUHX010000002.1"/>
</dbReference>
<proteinExistence type="predicted"/>
<dbReference type="Gene3D" id="3.40.50.1240">
    <property type="entry name" value="Phosphoglycerate mutase-like"/>
    <property type="match status" value="1"/>
</dbReference>
<dbReference type="InterPro" id="IPR029033">
    <property type="entry name" value="His_PPase_superfam"/>
</dbReference>
<sequence length="52" mass="5740">MLVTAYGNSLRALVNLIDGVGYGGVQQLEIPTGVPLVYRLDADLRPLRHQYL</sequence>
<name>A0ABW4Y2H2_9GAMM</name>
<dbReference type="EMBL" id="JBHUHX010000002">
    <property type="protein sequence ID" value="MFD2110376.1"/>
    <property type="molecule type" value="Genomic_DNA"/>
</dbReference>
<comment type="caution">
    <text evidence="1">The sequence shown here is derived from an EMBL/GenBank/DDBJ whole genome shotgun (WGS) entry which is preliminary data.</text>
</comment>
<keyword evidence="2" id="KW-1185">Reference proteome</keyword>